<organism evidence="2 3">
    <name type="scientific">Alsobacter metallidurans</name>
    <dbReference type="NCBI Taxonomy" id="340221"/>
    <lineage>
        <taxon>Bacteria</taxon>
        <taxon>Pseudomonadati</taxon>
        <taxon>Pseudomonadota</taxon>
        <taxon>Alphaproteobacteria</taxon>
        <taxon>Hyphomicrobiales</taxon>
        <taxon>Alsobacteraceae</taxon>
        <taxon>Alsobacter</taxon>
    </lineage>
</organism>
<sequence length="239" mass="25804">MRMSTPTPTLEATRGLLAALVALGTWSSAADAAEPLRGSLAQAGAVLNADPTGAILPLSTRPSAPPPAAVAAARMQATPESGFVFVFEQDLRSFLADYCRHVGLRAEIDGAVRGRLSKVKLPLDFPMLMSELNGRFDIEWYLEGDSLRVTPRSELTTRVISLRSVRLEDLNEALKTSDLDPGRYPLRMVKDADAVIVRAPASYVSRIVAVVETLGRGNNDGVIRVIRYGEEKVAPPHAK</sequence>
<dbReference type="AlphaFoldDB" id="A0A917IAD3"/>
<name>A0A917IAD3_9HYPH</name>
<comment type="caution">
    <text evidence="2">The sequence shown here is derived from an EMBL/GenBank/DDBJ whole genome shotgun (WGS) entry which is preliminary data.</text>
</comment>
<keyword evidence="1" id="KW-0732">Signal</keyword>
<evidence type="ECO:0000256" key="1">
    <source>
        <dbReference type="SAM" id="SignalP"/>
    </source>
</evidence>
<dbReference type="InterPro" id="IPR038591">
    <property type="entry name" value="NolW-like_sf"/>
</dbReference>
<dbReference type="EMBL" id="BMES01000003">
    <property type="protein sequence ID" value="GGH32004.1"/>
    <property type="molecule type" value="Genomic_DNA"/>
</dbReference>
<keyword evidence="3" id="KW-1185">Reference proteome</keyword>
<proteinExistence type="predicted"/>
<accession>A0A917IAD3</accession>
<evidence type="ECO:0008006" key="4">
    <source>
        <dbReference type="Google" id="ProtNLM"/>
    </source>
</evidence>
<feature type="chain" id="PRO_5037733108" description="NolW-like domain-containing protein" evidence="1">
    <location>
        <begin position="33"/>
        <end position="239"/>
    </location>
</feature>
<feature type="signal peptide" evidence="1">
    <location>
        <begin position="1"/>
        <end position="32"/>
    </location>
</feature>
<protein>
    <recommendedName>
        <fullName evidence="4">NolW-like domain-containing protein</fullName>
    </recommendedName>
</protein>
<dbReference type="Gene3D" id="3.55.50.30">
    <property type="match status" value="1"/>
</dbReference>
<reference evidence="2" key="2">
    <citation type="submission" date="2020-09" db="EMBL/GenBank/DDBJ databases">
        <authorList>
            <person name="Sun Q."/>
            <person name="Zhou Y."/>
        </authorList>
    </citation>
    <scope>NUCLEOTIDE SEQUENCE</scope>
    <source>
        <strain evidence="2">CGMCC 1.12214</strain>
    </source>
</reference>
<evidence type="ECO:0000313" key="3">
    <source>
        <dbReference type="Proteomes" id="UP000603912"/>
    </source>
</evidence>
<dbReference type="Gene3D" id="3.30.1370.120">
    <property type="match status" value="1"/>
</dbReference>
<reference evidence="2" key="1">
    <citation type="journal article" date="2014" name="Int. J. Syst. Evol. Microbiol.">
        <title>Complete genome sequence of Corynebacterium casei LMG S-19264T (=DSM 44701T), isolated from a smear-ripened cheese.</title>
        <authorList>
            <consortium name="US DOE Joint Genome Institute (JGI-PGF)"/>
            <person name="Walter F."/>
            <person name="Albersmeier A."/>
            <person name="Kalinowski J."/>
            <person name="Ruckert C."/>
        </authorList>
    </citation>
    <scope>NUCLEOTIDE SEQUENCE</scope>
    <source>
        <strain evidence="2">CGMCC 1.12214</strain>
    </source>
</reference>
<evidence type="ECO:0000313" key="2">
    <source>
        <dbReference type="EMBL" id="GGH32004.1"/>
    </source>
</evidence>
<dbReference type="Proteomes" id="UP000603912">
    <property type="component" value="Unassembled WGS sequence"/>
</dbReference>
<gene>
    <name evidence="2" type="ORF">GCM10007036_43580</name>
</gene>